<dbReference type="InterPro" id="IPR036397">
    <property type="entry name" value="RNaseH_sf"/>
</dbReference>
<dbReference type="EMBL" id="JADBGQ010000005">
    <property type="protein sequence ID" value="KAG5395586.1"/>
    <property type="molecule type" value="Genomic_DNA"/>
</dbReference>
<protein>
    <recommendedName>
        <fullName evidence="2">RNase H type-1 domain-containing protein</fullName>
    </recommendedName>
</protein>
<dbReference type="InterPro" id="IPR002156">
    <property type="entry name" value="RNaseH_domain"/>
</dbReference>
<gene>
    <name evidence="3" type="primary">A05g500210.1_BraROA</name>
    <name evidence="3" type="ORF">IGI04_017400</name>
</gene>
<evidence type="ECO:0000313" key="3">
    <source>
        <dbReference type="EMBL" id="KAG5395586.1"/>
    </source>
</evidence>
<feature type="region of interest" description="Disordered" evidence="1">
    <location>
        <begin position="330"/>
        <end position="496"/>
    </location>
</feature>
<dbReference type="PANTHER" id="PTHR47074">
    <property type="entry name" value="BNAC02G40300D PROTEIN"/>
    <property type="match status" value="1"/>
</dbReference>
<evidence type="ECO:0000256" key="1">
    <source>
        <dbReference type="SAM" id="MobiDB-lite"/>
    </source>
</evidence>
<feature type="domain" description="RNase H type-1" evidence="2">
    <location>
        <begin position="739"/>
        <end position="857"/>
    </location>
</feature>
<dbReference type="Proteomes" id="UP000823674">
    <property type="component" value="Chromosome A05"/>
</dbReference>
<dbReference type="CDD" id="cd06222">
    <property type="entry name" value="RNase_H_like"/>
    <property type="match status" value="1"/>
</dbReference>
<accession>A0ABQ7MDM1</accession>
<dbReference type="SUPFAM" id="SSF53098">
    <property type="entry name" value="Ribonuclease H-like"/>
    <property type="match status" value="1"/>
</dbReference>
<dbReference type="InterPro" id="IPR044730">
    <property type="entry name" value="RNase_H-like_dom_plant"/>
</dbReference>
<proteinExistence type="predicted"/>
<dbReference type="Gene3D" id="3.30.420.10">
    <property type="entry name" value="Ribonuclease H-like superfamily/Ribonuclease H"/>
    <property type="match status" value="1"/>
</dbReference>
<feature type="compositionally biased region" description="Basic and acidic residues" evidence="1">
    <location>
        <begin position="135"/>
        <end position="148"/>
    </location>
</feature>
<sequence length="874" mass="96246">MLCTVRFAGFSPLVELSAGTAVKLIRLRVLPSETTGTLRLKSTATDFTSLHRTSNRKRCSVASPPLRKARPSLLSMTLDIGFPENPKKESEARVAEHRSCDDVSRPPQRRSASGYSSHSLAYEGSQRRENHRGKTLRERRAHGQEWHPVRSLTPHNPIQSREIDYHRDREMARRASYQFRGDSHSYRSNKNKSRHSYQSCEEGRRVPSARRSPPPQEASANSHHKTQPYERGIPLPMSSMNLPIVAVENAVGVIRETLSQYTACADPSESAARRERVRLAEAQGTIEGNAIHLAKINEERLLTEEVNGGDKGSGSKTPVLSRLGPLTQEIGLLDNHNSTGTSGPKTRSQDRAHVRERLGPYISEMTISPTRHSDHLAPQRQKTPGSNSIERIPIAARLGPGSSEARIEEVEFQADPGSQRDRIPAKDRIGKTLASPISAAAGKKRKPGRPPGPRKVVSSPVPNLPSGSRKRKLHVEKPPTGRKKQISDGERPRKTVKQKARKMISNAWRGAGQATVRDKLASTRSAISAWNKTQHRNSQEVIQQQKAALNAAFVLVGRDLLIKNLGWVVGNGQDIKVWDDPWLSLSKQVRPMGPPQESTVELRVSDLMSPGTCEWDATKIHRWLPMYEETIRCIKPSQSGALDRIIWLAGMWTDLCSITCLPPSGITAGSLAPWILWSIWKERNKFVFEGISASAESTLSKAIGLAREWINEPNLKPTPSGLVEPINHPPPPNTVTIRSDAAWKGQGNRAGVGCFLIAPSGTKSISACFPFVASTIMAEGLALLEAVKMGICDNLKAIRFESDSSQLIKAVNSGDCIPELYGVVSDILSLISVFDFVSFTWIPREFNIQADRLAKTALAVTDSVVVAGVFNPPN</sequence>
<evidence type="ECO:0000259" key="2">
    <source>
        <dbReference type="Pfam" id="PF13456"/>
    </source>
</evidence>
<dbReference type="InterPro" id="IPR012337">
    <property type="entry name" value="RNaseH-like_sf"/>
</dbReference>
<dbReference type="InterPro" id="IPR052929">
    <property type="entry name" value="RNase_H-like_EbsB-rel"/>
</dbReference>
<evidence type="ECO:0000313" key="4">
    <source>
        <dbReference type="Proteomes" id="UP000823674"/>
    </source>
</evidence>
<feature type="compositionally biased region" description="Basic and acidic residues" evidence="1">
    <location>
        <begin position="418"/>
        <end position="430"/>
    </location>
</feature>
<feature type="compositionally biased region" description="Basic and acidic residues" evidence="1">
    <location>
        <begin position="475"/>
        <end position="493"/>
    </location>
</feature>
<name>A0ABQ7MDM1_BRACM</name>
<feature type="region of interest" description="Disordered" evidence="1">
    <location>
        <begin position="78"/>
        <end position="161"/>
    </location>
</feature>
<feature type="compositionally biased region" description="Polar residues" evidence="1">
    <location>
        <begin position="110"/>
        <end position="119"/>
    </location>
</feature>
<keyword evidence="4" id="KW-1185">Reference proteome</keyword>
<feature type="compositionally biased region" description="Basic and acidic residues" evidence="1">
    <location>
        <begin position="347"/>
        <end position="358"/>
    </location>
</feature>
<organism evidence="3 4">
    <name type="scientific">Brassica rapa subsp. trilocularis</name>
    <dbReference type="NCBI Taxonomy" id="1813537"/>
    <lineage>
        <taxon>Eukaryota</taxon>
        <taxon>Viridiplantae</taxon>
        <taxon>Streptophyta</taxon>
        <taxon>Embryophyta</taxon>
        <taxon>Tracheophyta</taxon>
        <taxon>Spermatophyta</taxon>
        <taxon>Magnoliopsida</taxon>
        <taxon>eudicotyledons</taxon>
        <taxon>Gunneridae</taxon>
        <taxon>Pentapetalae</taxon>
        <taxon>rosids</taxon>
        <taxon>malvids</taxon>
        <taxon>Brassicales</taxon>
        <taxon>Brassicaceae</taxon>
        <taxon>Brassiceae</taxon>
        <taxon>Brassica</taxon>
    </lineage>
</organism>
<feature type="compositionally biased region" description="Polar residues" evidence="1">
    <location>
        <begin position="380"/>
        <end position="389"/>
    </location>
</feature>
<feature type="region of interest" description="Disordered" evidence="1">
    <location>
        <begin position="177"/>
        <end position="234"/>
    </location>
</feature>
<dbReference type="PANTHER" id="PTHR47074:SF11">
    <property type="entry name" value="REVERSE TRANSCRIPTASE-LIKE PROTEIN"/>
    <property type="match status" value="1"/>
</dbReference>
<feature type="compositionally biased region" description="Basic and acidic residues" evidence="1">
    <location>
        <begin position="85"/>
        <end position="104"/>
    </location>
</feature>
<feature type="compositionally biased region" description="Polar residues" evidence="1">
    <location>
        <begin position="335"/>
        <end position="346"/>
    </location>
</feature>
<reference evidence="3 4" key="1">
    <citation type="submission" date="2021-03" db="EMBL/GenBank/DDBJ databases">
        <authorList>
            <person name="King G.J."/>
            <person name="Bancroft I."/>
            <person name="Baten A."/>
            <person name="Bloomfield J."/>
            <person name="Borpatragohain P."/>
            <person name="He Z."/>
            <person name="Irish N."/>
            <person name="Irwin J."/>
            <person name="Liu K."/>
            <person name="Mauleon R.P."/>
            <person name="Moore J."/>
            <person name="Morris R."/>
            <person name="Ostergaard L."/>
            <person name="Wang B."/>
            <person name="Wells R."/>
        </authorList>
    </citation>
    <scope>NUCLEOTIDE SEQUENCE [LARGE SCALE GENOMIC DNA]</scope>
    <source>
        <strain evidence="3">R-o-18</strain>
        <tissue evidence="3">Leaf</tissue>
    </source>
</reference>
<dbReference type="Pfam" id="PF13456">
    <property type="entry name" value="RVT_3"/>
    <property type="match status" value="1"/>
</dbReference>
<comment type="caution">
    <text evidence="3">The sequence shown here is derived from an EMBL/GenBank/DDBJ whole genome shotgun (WGS) entry which is preliminary data.</text>
</comment>